<name>A0A378Y1B3_PAEPO</name>
<gene>
    <name evidence="1" type="ORF">NCTC10343_03009</name>
</gene>
<accession>A0A378Y1B3</accession>
<dbReference type="RefSeq" id="WP_019687538.1">
    <property type="nucleotide sequence ID" value="NZ_CP049598.1"/>
</dbReference>
<evidence type="ECO:0000313" key="1">
    <source>
        <dbReference type="EMBL" id="SUA70139.1"/>
    </source>
</evidence>
<dbReference type="EMBL" id="UGSC01000001">
    <property type="protein sequence ID" value="SUA70139.1"/>
    <property type="molecule type" value="Genomic_DNA"/>
</dbReference>
<protein>
    <submittedName>
        <fullName evidence="1">Uncharacterized protein</fullName>
    </submittedName>
</protein>
<dbReference type="Proteomes" id="UP000254400">
    <property type="component" value="Unassembled WGS sequence"/>
</dbReference>
<dbReference type="AlphaFoldDB" id="A0A378Y1B3"/>
<reference evidence="1 2" key="1">
    <citation type="submission" date="2018-06" db="EMBL/GenBank/DDBJ databases">
        <authorList>
            <consortium name="Pathogen Informatics"/>
            <person name="Doyle S."/>
        </authorList>
    </citation>
    <scope>NUCLEOTIDE SEQUENCE [LARGE SCALE GENOMIC DNA]</scope>
    <source>
        <strain evidence="1 2">NCTC10343</strain>
    </source>
</reference>
<evidence type="ECO:0000313" key="2">
    <source>
        <dbReference type="Proteomes" id="UP000254400"/>
    </source>
</evidence>
<organism evidence="1 2">
    <name type="scientific">Paenibacillus polymyxa</name>
    <name type="common">Bacillus polymyxa</name>
    <dbReference type="NCBI Taxonomy" id="1406"/>
    <lineage>
        <taxon>Bacteria</taxon>
        <taxon>Bacillati</taxon>
        <taxon>Bacillota</taxon>
        <taxon>Bacilli</taxon>
        <taxon>Bacillales</taxon>
        <taxon>Paenibacillaceae</taxon>
        <taxon>Paenibacillus</taxon>
    </lineage>
</organism>
<sequence>MDKGLYKYTKKLIKQAFPKYKRIQVGATVTEVLIDRGANYTKIPLVKFTVVCNSYGLFTTNRHQINVAVDQLTNRVYWNFERL</sequence>
<dbReference type="GeneID" id="93346379"/>
<proteinExistence type="predicted"/>